<dbReference type="Proteomes" id="UP000219993">
    <property type="component" value="Chromosome"/>
</dbReference>
<evidence type="ECO:0000259" key="1">
    <source>
        <dbReference type="PROSITE" id="PS51725"/>
    </source>
</evidence>
<dbReference type="Gene3D" id="3.30.70.100">
    <property type="match status" value="1"/>
</dbReference>
<name>A0A291P4U1_9GAMM</name>
<dbReference type="InterPro" id="IPR007138">
    <property type="entry name" value="ABM_dom"/>
</dbReference>
<proteinExistence type="predicted"/>
<dbReference type="InterPro" id="IPR011008">
    <property type="entry name" value="Dimeric_a/b-barrel"/>
</dbReference>
<organism evidence="2 3">
    <name type="scientific">Halomonas beimenensis</name>
    <dbReference type="NCBI Taxonomy" id="475662"/>
    <lineage>
        <taxon>Bacteria</taxon>
        <taxon>Pseudomonadati</taxon>
        <taxon>Pseudomonadota</taxon>
        <taxon>Gammaproteobacteria</taxon>
        <taxon>Oceanospirillales</taxon>
        <taxon>Halomonadaceae</taxon>
        <taxon>Halomonas</taxon>
    </lineage>
</organism>
<evidence type="ECO:0000313" key="2">
    <source>
        <dbReference type="EMBL" id="ATJ81891.1"/>
    </source>
</evidence>
<gene>
    <name evidence="2" type="ORF">BEI_0904</name>
</gene>
<dbReference type="KEGG" id="hbe:BEI_0904"/>
<dbReference type="AlphaFoldDB" id="A0A291P4U1"/>
<dbReference type="PROSITE" id="PS51725">
    <property type="entry name" value="ABM"/>
    <property type="match status" value="1"/>
</dbReference>
<keyword evidence="3" id="KW-1185">Reference proteome</keyword>
<dbReference type="OrthoDB" id="4463721at2"/>
<dbReference type="Pfam" id="PF03992">
    <property type="entry name" value="ABM"/>
    <property type="match status" value="1"/>
</dbReference>
<sequence>MIKIIIERRIMPGLEAEYEEVAREAMRQVLSAPGFGGGETLVEMGHSDRRLIITTWRDLRAWKEWRDSEQRSRIMQDLYPLLTEEERIRVYQHSY</sequence>
<accession>A0A291P4U1</accession>
<reference evidence="2 3" key="1">
    <citation type="journal article" date="2017" name="Sci. Rep.">
        <title>Revealing the Saline Adaptation Strategies of the Halophilic Bacterium Halomonas beimenensis through High-throughput Omics and Transposon Mutagenesis Approaches.</title>
        <authorList>
            <person name="Chen Y.H."/>
            <person name="Lin S.S."/>
            <person name="Shyu Y.T."/>
        </authorList>
    </citation>
    <scope>NUCLEOTIDE SEQUENCE [LARGE SCALE GENOMIC DNA]</scope>
    <source>
        <strain evidence="2 3">NTU-111</strain>
    </source>
</reference>
<evidence type="ECO:0000313" key="3">
    <source>
        <dbReference type="Proteomes" id="UP000219993"/>
    </source>
</evidence>
<dbReference type="EMBL" id="CP021435">
    <property type="protein sequence ID" value="ATJ81891.1"/>
    <property type="molecule type" value="Genomic_DNA"/>
</dbReference>
<feature type="domain" description="ABM" evidence="1">
    <location>
        <begin position="2"/>
        <end position="91"/>
    </location>
</feature>
<protein>
    <recommendedName>
        <fullName evidence="1">ABM domain-containing protein</fullName>
    </recommendedName>
</protein>
<dbReference type="RefSeq" id="WP_097788399.1">
    <property type="nucleotide sequence ID" value="NZ_BAAADT010000040.1"/>
</dbReference>
<dbReference type="SUPFAM" id="SSF54909">
    <property type="entry name" value="Dimeric alpha+beta barrel"/>
    <property type="match status" value="1"/>
</dbReference>